<dbReference type="AlphaFoldDB" id="A0A8T0S8C4"/>
<protein>
    <submittedName>
        <fullName evidence="2">Uncharacterized protein</fullName>
    </submittedName>
</protein>
<keyword evidence="3" id="KW-1185">Reference proteome</keyword>
<gene>
    <name evidence="2" type="ORF">PVAP13_5NG632011</name>
</gene>
<dbReference type="EMBL" id="CM029046">
    <property type="protein sequence ID" value="KAG2593023.1"/>
    <property type="molecule type" value="Genomic_DNA"/>
</dbReference>
<proteinExistence type="predicted"/>
<comment type="caution">
    <text evidence="2">The sequence shown here is derived from an EMBL/GenBank/DDBJ whole genome shotgun (WGS) entry which is preliminary data.</text>
</comment>
<evidence type="ECO:0000313" key="3">
    <source>
        <dbReference type="Proteomes" id="UP000823388"/>
    </source>
</evidence>
<feature type="region of interest" description="Disordered" evidence="1">
    <location>
        <begin position="34"/>
        <end position="104"/>
    </location>
</feature>
<evidence type="ECO:0000256" key="1">
    <source>
        <dbReference type="SAM" id="MobiDB-lite"/>
    </source>
</evidence>
<sequence length="104" mass="11540">MMRCESFFFFALSKQILGITRRIGILSAECLNPPGPARHMRLRPRDTGNGNGLHGHEARPDAQCPTTPMPMPIPFSSVRIPGLRRSNAASRRTCRCREPGPGTR</sequence>
<reference evidence="2" key="1">
    <citation type="submission" date="2020-05" db="EMBL/GenBank/DDBJ databases">
        <title>WGS assembly of Panicum virgatum.</title>
        <authorList>
            <person name="Lovell J.T."/>
            <person name="Jenkins J."/>
            <person name="Shu S."/>
            <person name="Juenger T.E."/>
            <person name="Schmutz J."/>
        </authorList>
    </citation>
    <scope>NUCLEOTIDE SEQUENCE</scope>
    <source>
        <strain evidence="2">AP13</strain>
    </source>
</reference>
<name>A0A8T0S8C4_PANVG</name>
<dbReference type="Proteomes" id="UP000823388">
    <property type="component" value="Chromosome 5N"/>
</dbReference>
<evidence type="ECO:0000313" key="2">
    <source>
        <dbReference type="EMBL" id="KAG2593023.1"/>
    </source>
</evidence>
<organism evidence="2 3">
    <name type="scientific">Panicum virgatum</name>
    <name type="common">Blackwell switchgrass</name>
    <dbReference type="NCBI Taxonomy" id="38727"/>
    <lineage>
        <taxon>Eukaryota</taxon>
        <taxon>Viridiplantae</taxon>
        <taxon>Streptophyta</taxon>
        <taxon>Embryophyta</taxon>
        <taxon>Tracheophyta</taxon>
        <taxon>Spermatophyta</taxon>
        <taxon>Magnoliopsida</taxon>
        <taxon>Liliopsida</taxon>
        <taxon>Poales</taxon>
        <taxon>Poaceae</taxon>
        <taxon>PACMAD clade</taxon>
        <taxon>Panicoideae</taxon>
        <taxon>Panicodae</taxon>
        <taxon>Paniceae</taxon>
        <taxon>Panicinae</taxon>
        <taxon>Panicum</taxon>
        <taxon>Panicum sect. Hiantes</taxon>
    </lineage>
</organism>
<accession>A0A8T0S8C4</accession>